<reference evidence="4" key="1">
    <citation type="submission" date="2025-08" db="UniProtKB">
        <authorList>
            <consortium name="RefSeq"/>
        </authorList>
    </citation>
    <scope>IDENTIFICATION</scope>
    <source>
        <strain evidence="4">J_2021</strain>
        <tissue evidence="4">Erythrocytes</tissue>
    </source>
</reference>
<dbReference type="Proteomes" id="UP000186698">
    <property type="component" value="Chromosome 4S"/>
</dbReference>
<organism evidence="3 4">
    <name type="scientific">Xenopus laevis</name>
    <name type="common">African clawed frog</name>
    <dbReference type="NCBI Taxonomy" id="8355"/>
    <lineage>
        <taxon>Eukaryota</taxon>
        <taxon>Metazoa</taxon>
        <taxon>Chordata</taxon>
        <taxon>Craniata</taxon>
        <taxon>Vertebrata</taxon>
        <taxon>Euteleostomi</taxon>
        <taxon>Amphibia</taxon>
        <taxon>Batrachia</taxon>
        <taxon>Anura</taxon>
        <taxon>Pipoidea</taxon>
        <taxon>Pipidae</taxon>
        <taxon>Xenopodinae</taxon>
        <taxon>Xenopus</taxon>
        <taxon>Xenopus</taxon>
    </lineage>
</organism>
<dbReference type="OrthoDB" id="9949323at2759"/>
<feature type="transmembrane region" description="Helical" evidence="1">
    <location>
        <begin position="56"/>
        <end position="75"/>
    </location>
</feature>
<evidence type="ECO:0000256" key="1">
    <source>
        <dbReference type="SAM" id="Phobius"/>
    </source>
</evidence>
<feature type="transmembrane region" description="Helical" evidence="1">
    <location>
        <begin position="129"/>
        <end position="156"/>
    </location>
</feature>
<dbReference type="GeneID" id="108715806"/>
<proteinExistence type="predicted"/>
<dbReference type="KEGG" id="xla:108715806"/>
<evidence type="ECO:0000313" key="4">
    <source>
        <dbReference type="RefSeq" id="XP_041447438.1"/>
    </source>
</evidence>
<sequence length="259" mass="28900">METISKGLITQRKPLPFGLYHPGIERREYQTRGFGLDEHRLFHHFTGSDQRFRMQLVKAAVTSLLLCLIPVPAVLADSCAPYIASDLSYHPQQDCLLGFCAGTCAERYCGILPGTQLDQSQFLCILNNFWMVLGLGIFIGLIFIGGIISCICKCCLVMACLKNLSKICFVSRLQLYQLVMPPAGYQPVTTQNMHVSHAALRPPTPAYPDSTRLPCRENCQQCTHAVGHSLLYTLENTCLNYSIGPVLSTTYMLWLSDSR</sequence>
<evidence type="ECO:0000259" key="2">
    <source>
        <dbReference type="Pfam" id="PF13908"/>
    </source>
</evidence>
<feature type="domain" description="Shisa N-terminal" evidence="2">
    <location>
        <begin position="77"/>
        <end position="121"/>
    </location>
</feature>
<keyword evidence="1" id="KW-0472">Membrane</keyword>
<accession>A0A8J1N1Z5</accession>
<gene>
    <name evidence="4" type="primary">LOC108715806</name>
</gene>
<dbReference type="Pfam" id="PF13908">
    <property type="entry name" value="Shisa_N"/>
    <property type="match status" value="1"/>
</dbReference>
<keyword evidence="1" id="KW-1133">Transmembrane helix</keyword>
<keyword evidence="3" id="KW-1185">Reference proteome</keyword>
<dbReference type="AlphaFoldDB" id="A0A8J1N1Z5"/>
<evidence type="ECO:0000313" key="3">
    <source>
        <dbReference type="Proteomes" id="UP000186698"/>
    </source>
</evidence>
<keyword evidence="1" id="KW-0812">Transmembrane</keyword>
<dbReference type="RefSeq" id="XP_041447438.1">
    <property type="nucleotide sequence ID" value="XM_041591504.1"/>
</dbReference>
<protein>
    <submittedName>
        <fullName evidence="4">Protein shisa-4-like</fullName>
    </submittedName>
</protein>
<dbReference type="InterPro" id="IPR053891">
    <property type="entry name" value="Shisa_N"/>
</dbReference>
<name>A0A8J1N1Z5_XENLA</name>